<sequence length="71" mass="7888">MSQSPFGDVSGSSAPVQQSETPAVNFLCDVGNWLHTRSMGNEYFLDTEFRDKIRPGLDWSTVDPECFSADL</sequence>
<organism evidence="1 2">
    <name type="scientific">Saitozyma podzolica</name>
    <dbReference type="NCBI Taxonomy" id="1890683"/>
    <lineage>
        <taxon>Eukaryota</taxon>
        <taxon>Fungi</taxon>
        <taxon>Dikarya</taxon>
        <taxon>Basidiomycota</taxon>
        <taxon>Agaricomycotina</taxon>
        <taxon>Tremellomycetes</taxon>
        <taxon>Tremellales</taxon>
        <taxon>Trimorphomycetaceae</taxon>
        <taxon>Saitozyma</taxon>
    </lineage>
</organism>
<proteinExistence type="predicted"/>
<accession>A0A427YGZ6</accession>
<dbReference type="AlphaFoldDB" id="A0A427YGZ6"/>
<name>A0A427YGZ6_9TREE</name>
<protein>
    <submittedName>
        <fullName evidence="1">Uncharacterized protein</fullName>
    </submittedName>
</protein>
<dbReference type="Proteomes" id="UP000279259">
    <property type="component" value="Unassembled WGS sequence"/>
</dbReference>
<keyword evidence="2" id="KW-1185">Reference proteome</keyword>
<evidence type="ECO:0000313" key="2">
    <source>
        <dbReference type="Proteomes" id="UP000279259"/>
    </source>
</evidence>
<reference evidence="1 2" key="1">
    <citation type="submission" date="2018-11" db="EMBL/GenBank/DDBJ databases">
        <title>Genome sequence of Saitozyma podzolica DSM 27192.</title>
        <authorList>
            <person name="Aliyu H."/>
            <person name="Gorte O."/>
            <person name="Ochsenreither K."/>
        </authorList>
    </citation>
    <scope>NUCLEOTIDE SEQUENCE [LARGE SCALE GENOMIC DNA]</scope>
    <source>
        <strain evidence="1 2">DSM 27192</strain>
    </source>
</reference>
<dbReference type="OrthoDB" id="10471357at2759"/>
<evidence type="ECO:0000313" key="1">
    <source>
        <dbReference type="EMBL" id="RSH90297.1"/>
    </source>
</evidence>
<comment type="caution">
    <text evidence="1">The sequence shown here is derived from an EMBL/GenBank/DDBJ whole genome shotgun (WGS) entry which is preliminary data.</text>
</comment>
<gene>
    <name evidence="1" type="ORF">EHS25_001631</name>
</gene>
<dbReference type="EMBL" id="RSCD01000011">
    <property type="protein sequence ID" value="RSH90297.1"/>
    <property type="molecule type" value="Genomic_DNA"/>
</dbReference>